<dbReference type="Pfam" id="PF01535">
    <property type="entry name" value="PPR"/>
    <property type="match status" value="2"/>
</dbReference>
<keyword evidence="2" id="KW-0677">Repeat</keyword>
<evidence type="ECO:0000256" key="2">
    <source>
        <dbReference type="ARBA" id="ARBA00022737"/>
    </source>
</evidence>
<dbReference type="InterPro" id="IPR011990">
    <property type="entry name" value="TPR-like_helical_dom_sf"/>
</dbReference>
<proteinExistence type="inferred from homology"/>
<dbReference type="InterPro" id="IPR002885">
    <property type="entry name" value="PPR_rpt"/>
</dbReference>
<dbReference type="PROSITE" id="PS51375">
    <property type="entry name" value="PPR"/>
    <property type="match status" value="4"/>
</dbReference>
<dbReference type="InterPro" id="IPR046848">
    <property type="entry name" value="E_motif"/>
</dbReference>
<dbReference type="Gene3D" id="1.25.40.10">
    <property type="entry name" value="Tetratricopeptide repeat domain"/>
    <property type="match status" value="6"/>
</dbReference>
<protein>
    <submittedName>
        <fullName evidence="5">Pentatricopeptide repeat-containing protein, mitochondrial</fullName>
    </submittedName>
</protein>
<accession>A0AAD8MAV2</accession>
<dbReference type="EMBL" id="JAUIZM010000009">
    <property type="protein sequence ID" value="KAK1365989.1"/>
    <property type="molecule type" value="Genomic_DNA"/>
</dbReference>
<dbReference type="FunFam" id="1.25.40.10:FF:000031">
    <property type="entry name" value="Pentatricopeptide repeat-containing protein mitochondrial"/>
    <property type="match status" value="1"/>
</dbReference>
<dbReference type="FunFam" id="1.25.40.10:FF:000201">
    <property type="entry name" value="Pentatricopeptide repeat-containing protein mitochondrial"/>
    <property type="match status" value="1"/>
</dbReference>
<dbReference type="InterPro" id="IPR046960">
    <property type="entry name" value="PPR_At4g14850-like_plant"/>
</dbReference>
<feature type="repeat" description="PPR" evidence="3">
    <location>
        <begin position="317"/>
        <end position="351"/>
    </location>
</feature>
<evidence type="ECO:0000313" key="5">
    <source>
        <dbReference type="EMBL" id="KAK1365989.1"/>
    </source>
</evidence>
<reference evidence="5" key="2">
    <citation type="submission" date="2023-05" db="EMBL/GenBank/DDBJ databases">
        <authorList>
            <person name="Schelkunov M.I."/>
        </authorList>
    </citation>
    <scope>NUCLEOTIDE SEQUENCE</scope>
    <source>
        <strain evidence="5">Hsosn_3</strain>
        <tissue evidence="5">Leaf</tissue>
    </source>
</reference>
<feature type="domain" description="DYW" evidence="4">
    <location>
        <begin position="734"/>
        <end position="826"/>
    </location>
</feature>
<dbReference type="PANTHER" id="PTHR47926:SF520">
    <property type="entry name" value="DYW DOMAIN-CONTAINING PROTEIN"/>
    <property type="match status" value="1"/>
</dbReference>
<comment type="caution">
    <text evidence="5">The sequence shown here is derived from an EMBL/GenBank/DDBJ whole genome shotgun (WGS) entry which is preliminary data.</text>
</comment>
<dbReference type="GO" id="GO:0003723">
    <property type="term" value="F:RNA binding"/>
    <property type="evidence" value="ECO:0007669"/>
    <property type="project" value="InterPro"/>
</dbReference>
<feature type="repeat" description="PPR" evidence="3">
    <location>
        <begin position="216"/>
        <end position="250"/>
    </location>
</feature>
<evidence type="ECO:0000256" key="3">
    <source>
        <dbReference type="PROSITE-ProRule" id="PRU00708"/>
    </source>
</evidence>
<feature type="repeat" description="PPR" evidence="3">
    <location>
        <begin position="418"/>
        <end position="452"/>
    </location>
</feature>
<dbReference type="GO" id="GO:0009451">
    <property type="term" value="P:RNA modification"/>
    <property type="evidence" value="ECO:0007669"/>
    <property type="project" value="InterPro"/>
</dbReference>
<dbReference type="FunFam" id="1.25.40.10:FF:000366">
    <property type="entry name" value="Pentatricopeptide (PPR) repeat-containing protein"/>
    <property type="match status" value="1"/>
</dbReference>
<evidence type="ECO:0000256" key="1">
    <source>
        <dbReference type="ARBA" id="ARBA00006643"/>
    </source>
</evidence>
<dbReference type="InterPro" id="IPR032867">
    <property type="entry name" value="DYW_dom"/>
</dbReference>
<dbReference type="GO" id="GO:0008270">
    <property type="term" value="F:zinc ion binding"/>
    <property type="evidence" value="ECO:0007669"/>
    <property type="project" value="InterPro"/>
</dbReference>
<comment type="similarity">
    <text evidence="1">Belongs to the PPR family. PCMP-H subfamily.</text>
</comment>
<dbReference type="Pfam" id="PF14432">
    <property type="entry name" value="DYW_deaminase"/>
    <property type="match status" value="1"/>
</dbReference>
<dbReference type="Pfam" id="PF20431">
    <property type="entry name" value="E_motif"/>
    <property type="match status" value="1"/>
</dbReference>
<gene>
    <name evidence="5" type="ORF">POM88_041550</name>
</gene>
<organism evidence="5 6">
    <name type="scientific">Heracleum sosnowskyi</name>
    <dbReference type="NCBI Taxonomy" id="360622"/>
    <lineage>
        <taxon>Eukaryota</taxon>
        <taxon>Viridiplantae</taxon>
        <taxon>Streptophyta</taxon>
        <taxon>Embryophyta</taxon>
        <taxon>Tracheophyta</taxon>
        <taxon>Spermatophyta</taxon>
        <taxon>Magnoliopsida</taxon>
        <taxon>eudicotyledons</taxon>
        <taxon>Gunneridae</taxon>
        <taxon>Pentapetalae</taxon>
        <taxon>asterids</taxon>
        <taxon>campanulids</taxon>
        <taxon>Apiales</taxon>
        <taxon>Apiaceae</taxon>
        <taxon>Apioideae</taxon>
        <taxon>apioid superclade</taxon>
        <taxon>Tordylieae</taxon>
        <taxon>Tordyliinae</taxon>
        <taxon>Heracleum</taxon>
    </lineage>
</organism>
<dbReference type="Pfam" id="PF13041">
    <property type="entry name" value="PPR_2"/>
    <property type="match status" value="4"/>
</dbReference>
<dbReference type="AlphaFoldDB" id="A0AAD8MAV2"/>
<evidence type="ECO:0000259" key="4">
    <source>
        <dbReference type="Pfam" id="PF14432"/>
    </source>
</evidence>
<dbReference type="FunFam" id="1.25.40.10:FF:000196">
    <property type="entry name" value="Pentatricopeptide repeat-containing protein At4g14850"/>
    <property type="match status" value="1"/>
</dbReference>
<name>A0AAD8MAV2_9APIA</name>
<feature type="repeat" description="PPR" evidence="3">
    <location>
        <begin position="519"/>
        <end position="553"/>
    </location>
</feature>
<dbReference type="Proteomes" id="UP001237642">
    <property type="component" value="Unassembled WGS sequence"/>
</dbReference>
<reference evidence="5" key="1">
    <citation type="submission" date="2023-02" db="EMBL/GenBank/DDBJ databases">
        <title>Genome of toxic invasive species Heracleum sosnowskyi carries increased number of genes despite the absence of recent whole-genome duplications.</title>
        <authorList>
            <person name="Schelkunov M."/>
            <person name="Shtratnikova V."/>
            <person name="Makarenko M."/>
            <person name="Klepikova A."/>
            <person name="Omelchenko D."/>
            <person name="Novikova G."/>
            <person name="Obukhova E."/>
            <person name="Bogdanov V."/>
            <person name="Penin A."/>
            <person name="Logacheva M."/>
        </authorList>
    </citation>
    <scope>NUCLEOTIDE SEQUENCE</scope>
    <source>
        <strain evidence="5">Hsosn_3</strain>
        <tissue evidence="5">Leaf</tissue>
    </source>
</reference>
<dbReference type="PANTHER" id="PTHR47926">
    <property type="entry name" value="PENTATRICOPEPTIDE REPEAT-CONTAINING PROTEIN"/>
    <property type="match status" value="1"/>
</dbReference>
<sequence>MSLERMISQRRNVLALRRHYTTCLALHSQPAQIQHRIYTFDSYAYSNLLQNCVLNENLRIGKALHCDIIKRGGIYCLDLFASNVLLNLYVKSNLLIDARYVFDYLPVTNVVSFVTLIQGYSQDLHCYSDAVQLFVRLHFEGHELNAFVFTTILKLIVTMEQDGDGRSLCCGNIHAFICKLGHHGNAFVATALVDAYAVCGFVQFARNVFDGIVWKDMISWSGIIGCYADNNHFEGAFQLFSQMLLAGFVPNNFVLSSVLKACAGLGAIGVGRGIHSRALKTRYENDPYVRISLIQLYTVSDHIEDARQVFEEIPEKDVIPWSFLIARYSQSDRCKEAIELFLRMRQQLVVPNQFTFSSIMQACATVKNFEFGKQIHSHVLKVGLDTDIYVSNAVMDFYAKCGCIESSLDIFSESKNRNDVTWNILIVAYAQLGDGEEALNLFRKMLHDQVQVTEVTYSSVLHACARLAALEAGIQLHSSIIKNPYSEDVSVGNALIDMYAKCGSIRDARLAFERMNKRDVVSWNSMVSAYSMHGLGKDALTIFESMQSTDIKPNQLTFVGVLSACSNTGSLDRGQHYFDAMVRDYGIEPCIEHYTCMVSLFGKLGHLEKALKLIEDIPFTPSVMVWRALLGACAVHNDLDLGKLSAERVLEIEPQDEASYVLLSNIYATSRRWDNVALVRKKMKRKGVKKEPGVSWIEHQGTVHHFCVGDSSHPDIKLINGMLEWLNQRCKKAGYIPDCSVVLLNVDDEEKAGLLWVHSERLALAYGLIKIPSGSPIRIMKNLRICTDCHALVKFISKIVQREIIVRDINRFHHFEDGFCSCGDYW</sequence>
<dbReference type="FunFam" id="1.25.40.10:FF:000285">
    <property type="entry name" value="Pentatricopeptide repeat-containing protein, chloroplastic"/>
    <property type="match status" value="1"/>
</dbReference>
<dbReference type="FunFam" id="1.25.40.10:FF:000397">
    <property type="entry name" value="Pentatricopeptide repeat-containing protein At2g40720"/>
    <property type="match status" value="1"/>
</dbReference>
<keyword evidence="6" id="KW-1185">Reference proteome</keyword>
<dbReference type="NCBIfam" id="TIGR00756">
    <property type="entry name" value="PPR"/>
    <property type="match status" value="3"/>
</dbReference>
<evidence type="ECO:0000313" key="6">
    <source>
        <dbReference type="Proteomes" id="UP001237642"/>
    </source>
</evidence>